<dbReference type="EMBL" id="CABPRJ010002396">
    <property type="protein sequence ID" value="VVC45173.1"/>
    <property type="molecule type" value="Genomic_DNA"/>
</dbReference>
<name>A0A5E4NSX1_9HEMI</name>
<evidence type="ECO:0000313" key="2">
    <source>
        <dbReference type="Proteomes" id="UP000325440"/>
    </source>
</evidence>
<protein>
    <submittedName>
        <fullName evidence="1">Uncharacterized protein</fullName>
    </submittedName>
</protein>
<sequence>MEVIMQYMFRTSIKQKKLQLGKIILIPLMNREKSKEEKCPLCGTSEVVLRQNIPIKISQSDMLHDDPRSSN</sequence>
<evidence type="ECO:0000313" key="1">
    <source>
        <dbReference type="EMBL" id="VVC45173.1"/>
    </source>
</evidence>
<reference evidence="1 2" key="1">
    <citation type="submission" date="2019-08" db="EMBL/GenBank/DDBJ databases">
        <authorList>
            <person name="Alioto T."/>
            <person name="Alioto T."/>
            <person name="Gomez Garrido J."/>
        </authorList>
    </citation>
    <scope>NUCLEOTIDE SEQUENCE [LARGE SCALE GENOMIC DNA]</scope>
</reference>
<keyword evidence="2" id="KW-1185">Reference proteome</keyword>
<proteinExistence type="predicted"/>
<organism evidence="1 2">
    <name type="scientific">Cinara cedri</name>
    <dbReference type="NCBI Taxonomy" id="506608"/>
    <lineage>
        <taxon>Eukaryota</taxon>
        <taxon>Metazoa</taxon>
        <taxon>Ecdysozoa</taxon>
        <taxon>Arthropoda</taxon>
        <taxon>Hexapoda</taxon>
        <taxon>Insecta</taxon>
        <taxon>Pterygota</taxon>
        <taxon>Neoptera</taxon>
        <taxon>Paraneoptera</taxon>
        <taxon>Hemiptera</taxon>
        <taxon>Sternorrhyncha</taxon>
        <taxon>Aphidomorpha</taxon>
        <taxon>Aphidoidea</taxon>
        <taxon>Aphididae</taxon>
        <taxon>Lachninae</taxon>
        <taxon>Cinara</taxon>
    </lineage>
</organism>
<dbReference type="AlphaFoldDB" id="A0A5E4NSX1"/>
<dbReference type="Proteomes" id="UP000325440">
    <property type="component" value="Unassembled WGS sequence"/>
</dbReference>
<gene>
    <name evidence="1" type="ORF">CINCED_3A022592</name>
</gene>
<accession>A0A5E4NSX1</accession>